<sequence length="275" mass="32441">MNSSKSVSVNVVLPVYKTELTDYETIALTQCLRVLSNYPIILAAPHSLDVSNYLQIGPSLQVRTFDDNYFNSIDGYNRLMLSNEFYKAFSDQEFILIHQLDAFVFQDDLTYWCQQNYDYIGAPWLRDRDFTGRLDQLDFTIRQRVATWLNLKKADGITPREIINLNGVGNGGLTLRRVSAMIRCLDRFQKKIAEYERISMHQYHEDVFWSIEVNRYWPHLRIPSYRKALLFSVEFYPEWAINHFNQGTLPFGCHAWDIHGTDFWRPIFAQYGYQI</sequence>
<gene>
    <name evidence="2" type="ORF">CWM47_20250</name>
</gene>
<name>A0A2K8Z243_9BACT</name>
<protein>
    <recommendedName>
        <fullName evidence="1">DUF5672 domain-containing protein</fullName>
    </recommendedName>
</protein>
<dbReference type="EMBL" id="CP025096">
    <property type="protein sequence ID" value="AUD03946.1"/>
    <property type="molecule type" value="Genomic_DNA"/>
</dbReference>
<dbReference type="Proteomes" id="UP000232883">
    <property type="component" value="Chromosome"/>
</dbReference>
<accession>A0A2K8Z243</accession>
<keyword evidence="3" id="KW-1185">Reference proteome</keyword>
<dbReference type="Pfam" id="PF18922">
    <property type="entry name" value="DUF5672"/>
    <property type="match status" value="1"/>
</dbReference>
<dbReference type="KEGG" id="spir:CWM47_20250"/>
<dbReference type="AlphaFoldDB" id="A0A2K8Z243"/>
<dbReference type="InterPro" id="IPR043729">
    <property type="entry name" value="DUF5672"/>
</dbReference>
<proteinExistence type="predicted"/>
<reference evidence="2 3" key="1">
    <citation type="submission" date="2017-11" db="EMBL/GenBank/DDBJ databases">
        <title>Taxonomic description and genome sequences of Spirosoma HA7 sp. nov., isolated from pollen microhabitat of Corylus avellana.</title>
        <authorList>
            <person name="Ambika Manirajan B."/>
            <person name="Suarez C."/>
            <person name="Ratering S."/>
            <person name="Geissler-Plaum R."/>
            <person name="Cardinale M."/>
            <person name="Sylvia S."/>
        </authorList>
    </citation>
    <scope>NUCLEOTIDE SEQUENCE [LARGE SCALE GENOMIC DNA]</scope>
    <source>
        <strain evidence="2 3">HA7</strain>
    </source>
</reference>
<dbReference type="OrthoDB" id="7391526at2"/>
<organism evidence="2 3">
    <name type="scientific">Spirosoma pollinicola</name>
    <dbReference type="NCBI Taxonomy" id="2057025"/>
    <lineage>
        <taxon>Bacteria</taxon>
        <taxon>Pseudomonadati</taxon>
        <taxon>Bacteroidota</taxon>
        <taxon>Cytophagia</taxon>
        <taxon>Cytophagales</taxon>
        <taxon>Cytophagaceae</taxon>
        <taxon>Spirosoma</taxon>
    </lineage>
</organism>
<evidence type="ECO:0000259" key="1">
    <source>
        <dbReference type="Pfam" id="PF18922"/>
    </source>
</evidence>
<dbReference type="RefSeq" id="WP_100990013.1">
    <property type="nucleotide sequence ID" value="NZ_CP025096.1"/>
</dbReference>
<evidence type="ECO:0000313" key="2">
    <source>
        <dbReference type="EMBL" id="AUD03946.1"/>
    </source>
</evidence>
<feature type="domain" description="DUF5672" evidence="1">
    <location>
        <begin position="60"/>
        <end position="254"/>
    </location>
</feature>
<evidence type="ECO:0000313" key="3">
    <source>
        <dbReference type="Proteomes" id="UP000232883"/>
    </source>
</evidence>